<dbReference type="Proteomes" id="UP000570678">
    <property type="component" value="Unassembled WGS sequence"/>
</dbReference>
<reference evidence="1 2" key="1">
    <citation type="submission" date="2020-04" db="EMBL/GenBank/DDBJ databases">
        <title>MicrobeNet Type strains.</title>
        <authorList>
            <person name="Nicholson A.C."/>
        </authorList>
    </citation>
    <scope>NUCLEOTIDE SEQUENCE [LARGE SCALE GENOMIC DNA]</scope>
    <source>
        <strain evidence="1 2">JCM 3332</strain>
    </source>
</reference>
<sequence length="56" mass="6119">MNGHIDAAKTTPGDRATLRNFARTLPGGQLREALLHIADLLDEGESVFVWSIEGEK</sequence>
<proteinExistence type="predicted"/>
<dbReference type="RefSeq" id="WP_157117156.1">
    <property type="nucleotide sequence ID" value="NZ_JAAXOT010000028.1"/>
</dbReference>
<gene>
    <name evidence="1" type="ORF">HGA15_32565</name>
</gene>
<organism evidence="1 2">
    <name type="scientific">Nocardia flavorosea</name>
    <dbReference type="NCBI Taxonomy" id="53429"/>
    <lineage>
        <taxon>Bacteria</taxon>
        <taxon>Bacillati</taxon>
        <taxon>Actinomycetota</taxon>
        <taxon>Actinomycetes</taxon>
        <taxon>Mycobacteriales</taxon>
        <taxon>Nocardiaceae</taxon>
        <taxon>Nocardia</taxon>
    </lineage>
</organism>
<evidence type="ECO:0000313" key="1">
    <source>
        <dbReference type="EMBL" id="NKY60789.1"/>
    </source>
</evidence>
<protein>
    <submittedName>
        <fullName evidence="1">Uncharacterized protein</fullName>
    </submittedName>
</protein>
<dbReference type="EMBL" id="JAAXOT010000028">
    <property type="protein sequence ID" value="NKY60789.1"/>
    <property type="molecule type" value="Genomic_DNA"/>
</dbReference>
<dbReference type="AlphaFoldDB" id="A0A846YUW3"/>
<name>A0A846YUW3_9NOCA</name>
<evidence type="ECO:0000313" key="2">
    <source>
        <dbReference type="Proteomes" id="UP000570678"/>
    </source>
</evidence>
<keyword evidence="2" id="KW-1185">Reference proteome</keyword>
<comment type="caution">
    <text evidence="1">The sequence shown here is derived from an EMBL/GenBank/DDBJ whole genome shotgun (WGS) entry which is preliminary data.</text>
</comment>
<accession>A0A846YUW3</accession>